<dbReference type="Proteomes" id="UP000029980">
    <property type="component" value="Chromosome"/>
</dbReference>
<dbReference type="KEGG" id="teu:TEU_01280"/>
<dbReference type="OrthoDB" id="28610at2157"/>
<evidence type="ECO:0000313" key="3">
    <source>
        <dbReference type="Proteomes" id="UP000029980"/>
    </source>
</evidence>
<reference evidence="2 3" key="1">
    <citation type="journal article" date="2015" name="Int. J. Syst. Evol. Microbiol.">
        <title>Thermococcus eurythermalis sp. nov., a conditional piezophilic hyperthermophilic archaeon with a wide temperature range isolated from an oil-immersed chimney in the Guaymas Basin.</title>
        <authorList>
            <person name="Zhao W."/>
            <person name="Zeng X."/>
            <person name="Xiao X."/>
        </authorList>
    </citation>
    <scope>NUCLEOTIDE SEQUENCE [LARGE SCALE GENOMIC DNA]</scope>
    <source>
        <strain evidence="2 3">A501</strain>
    </source>
</reference>
<dbReference type="SMART" id="SM00418">
    <property type="entry name" value="HTH_ARSR"/>
    <property type="match status" value="1"/>
</dbReference>
<protein>
    <submittedName>
        <fullName evidence="2">Regulatory protein</fullName>
    </submittedName>
</protein>
<organism evidence="2 3">
    <name type="scientific">Thermococcus eurythermalis</name>
    <dbReference type="NCBI Taxonomy" id="1505907"/>
    <lineage>
        <taxon>Archaea</taxon>
        <taxon>Methanobacteriati</taxon>
        <taxon>Methanobacteriota</taxon>
        <taxon>Thermococci</taxon>
        <taxon>Thermococcales</taxon>
        <taxon>Thermococcaceae</taxon>
        <taxon>Thermococcus</taxon>
    </lineage>
</organism>
<dbReference type="Pfam" id="PF01022">
    <property type="entry name" value="HTH_5"/>
    <property type="match status" value="1"/>
</dbReference>
<feature type="domain" description="HTH arsR-type" evidence="1">
    <location>
        <begin position="58"/>
        <end position="154"/>
    </location>
</feature>
<dbReference type="STRING" id="1505907.TEU_01280"/>
<dbReference type="SUPFAM" id="SSF46785">
    <property type="entry name" value="Winged helix' DNA-binding domain"/>
    <property type="match status" value="2"/>
</dbReference>
<accession>A0A097QRH2</accession>
<evidence type="ECO:0000259" key="1">
    <source>
        <dbReference type="PROSITE" id="PS50987"/>
    </source>
</evidence>
<dbReference type="GeneID" id="25152064"/>
<keyword evidence="3" id="KW-1185">Reference proteome</keyword>
<dbReference type="PRINTS" id="PR00778">
    <property type="entry name" value="HTHARSR"/>
</dbReference>
<dbReference type="AlphaFoldDB" id="A0A097QRH2"/>
<dbReference type="GO" id="GO:0003677">
    <property type="term" value="F:DNA binding"/>
    <property type="evidence" value="ECO:0007669"/>
    <property type="project" value="InterPro"/>
</dbReference>
<sequence length="168" mass="19390">MERRKEILNYIRNRPGITFRELARELGLGIGDLQYHLGKLEKEGQVFSRRAGRRRYIFPAGFEEDAQRLLMAISTETRRQILLLLMKGPMSQGEIAEKLGVSQPTVSYHMKELEKLGIVRAERTGKSIIYRINYDPEALVRLIREYRPTLWERLADGLIDFLAGVGEG</sequence>
<dbReference type="CDD" id="cd00090">
    <property type="entry name" value="HTH_ARSR"/>
    <property type="match status" value="2"/>
</dbReference>
<dbReference type="HOGENOM" id="CLU_109676_0_1_2"/>
<dbReference type="InterPro" id="IPR056504">
    <property type="entry name" value="HTH_HVO_0163_N"/>
</dbReference>
<evidence type="ECO:0000313" key="2">
    <source>
        <dbReference type="EMBL" id="AIU69079.1"/>
    </source>
</evidence>
<dbReference type="Gene3D" id="1.10.10.10">
    <property type="entry name" value="Winged helix-like DNA-binding domain superfamily/Winged helix DNA-binding domain"/>
    <property type="match status" value="2"/>
</dbReference>
<dbReference type="InterPro" id="IPR036390">
    <property type="entry name" value="WH_DNA-bd_sf"/>
</dbReference>
<dbReference type="InterPro" id="IPR001845">
    <property type="entry name" value="HTH_ArsR_DNA-bd_dom"/>
</dbReference>
<dbReference type="InterPro" id="IPR036388">
    <property type="entry name" value="WH-like_DNA-bd_sf"/>
</dbReference>
<dbReference type="PROSITE" id="PS50987">
    <property type="entry name" value="HTH_ARSR_2"/>
    <property type="match status" value="1"/>
</dbReference>
<dbReference type="RefSeq" id="WP_050002064.1">
    <property type="nucleotide sequence ID" value="NZ_CP008887.1"/>
</dbReference>
<dbReference type="InterPro" id="IPR011991">
    <property type="entry name" value="ArsR-like_HTH"/>
</dbReference>
<dbReference type="NCBIfam" id="NF033788">
    <property type="entry name" value="HTH_metalloreg"/>
    <property type="match status" value="1"/>
</dbReference>
<proteinExistence type="predicted"/>
<dbReference type="InterPro" id="IPR012318">
    <property type="entry name" value="HTH_CRP"/>
</dbReference>
<dbReference type="PANTHER" id="PTHR36216">
    <property type="entry name" value="TRANSCRIPTIONAL REGULATOR, TRMB"/>
    <property type="match status" value="1"/>
</dbReference>
<dbReference type="GO" id="GO:0003700">
    <property type="term" value="F:DNA-binding transcription factor activity"/>
    <property type="evidence" value="ECO:0007669"/>
    <property type="project" value="InterPro"/>
</dbReference>
<dbReference type="Pfam" id="PF24266">
    <property type="entry name" value="HTH_HVO_0163_N"/>
    <property type="match status" value="1"/>
</dbReference>
<dbReference type="EMBL" id="CP008887">
    <property type="protein sequence ID" value="AIU69079.1"/>
    <property type="molecule type" value="Genomic_DNA"/>
</dbReference>
<dbReference type="PANTHER" id="PTHR36216:SF1">
    <property type="entry name" value="HTH ARSR-TYPE DOMAIN-CONTAINING PROTEIN"/>
    <property type="match status" value="1"/>
</dbReference>
<name>A0A097QRH2_9EURY</name>
<dbReference type="SMART" id="SM00419">
    <property type="entry name" value="HTH_CRP"/>
    <property type="match status" value="1"/>
</dbReference>
<gene>
    <name evidence="2" type="ORF">TEU_01280</name>
</gene>